<dbReference type="CDD" id="cd00093">
    <property type="entry name" value="HTH_XRE"/>
    <property type="match status" value="1"/>
</dbReference>
<reference evidence="2 3" key="1">
    <citation type="submission" date="2023-03" db="EMBL/GenBank/DDBJ databases">
        <authorList>
            <person name="Menendez E."/>
            <person name="Kaur S."/>
            <person name="Flores-Felix J.D."/>
            <person name="diCenzo G.C."/>
            <person name="Peix A."/>
            <person name="Velazquez E."/>
        </authorList>
    </citation>
    <scope>NUCLEOTIDE SEQUENCE [LARGE SCALE GENOMIC DNA]</scope>
    <source>
        <strain evidence="2 3">CCBAU 71714</strain>
        <plasmid evidence="2 3">pSkuCCBAU71714a</plasmid>
    </source>
</reference>
<proteinExistence type="predicted"/>
<evidence type="ECO:0000313" key="2">
    <source>
        <dbReference type="EMBL" id="WHS95894.1"/>
    </source>
</evidence>
<dbReference type="Gene3D" id="1.10.260.40">
    <property type="entry name" value="lambda repressor-like DNA-binding domains"/>
    <property type="match status" value="1"/>
</dbReference>
<accession>A0ABY8TDB1</accession>
<organism evidence="2 3">
    <name type="scientific">Sinorhizobium kummerowiae</name>
    <dbReference type="NCBI Taxonomy" id="158892"/>
    <lineage>
        <taxon>Bacteria</taxon>
        <taxon>Pseudomonadati</taxon>
        <taxon>Pseudomonadota</taxon>
        <taxon>Alphaproteobacteria</taxon>
        <taxon>Hyphomicrobiales</taxon>
        <taxon>Rhizobiaceae</taxon>
        <taxon>Sinorhizobium/Ensifer group</taxon>
        <taxon>Sinorhizobium</taxon>
    </lineage>
</organism>
<gene>
    <name evidence="2" type="ORF">PZL22_006081</name>
</gene>
<dbReference type="RefSeq" id="WP_234706469.1">
    <property type="nucleotide sequence ID" value="NZ_CP120366.1"/>
</dbReference>
<dbReference type="InterPro" id="IPR001387">
    <property type="entry name" value="Cro/C1-type_HTH"/>
</dbReference>
<name>A0ABY8TDB1_9HYPH</name>
<feature type="domain" description="HTH cro/C1-type" evidence="1">
    <location>
        <begin position="18"/>
        <end position="62"/>
    </location>
</feature>
<keyword evidence="3" id="KW-1185">Reference proteome</keyword>
<evidence type="ECO:0000313" key="3">
    <source>
        <dbReference type="Proteomes" id="UP001233264"/>
    </source>
</evidence>
<dbReference type="EMBL" id="CP120366">
    <property type="protein sequence ID" value="WHS95894.1"/>
    <property type="molecule type" value="Genomic_DNA"/>
</dbReference>
<keyword evidence="2" id="KW-0614">Plasmid</keyword>
<dbReference type="SMART" id="SM00530">
    <property type="entry name" value="HTH_XRE"/>
    <property type="match status" value="1"/>
</dbReference>
<geneLocation type="plasmid" evidence="2 3">
    <name>pSkuCCBAU71714a</name>
</geneLocation>
<evidence type="ECO:0000259" key="1">
    <source>
        <dbReference type="PROSITE" id="PS50943"/>
    </source>
</evidence>
<dbReference type="Pfam" id="PF13443">
    <property type="entry name" value="HTH_26"/>
    <property type="match status" value="1"/>
</dbReference>
<dbReference type="SUPFAM" id="SSF47413">
    <property type="entry name" value="lambda repressor-like DNA-binding domains"/>
    <property type="match status" value="1"/>
</dbReference>
<protein>
    <submittedName>
        <fullName evidence="2">Helix-turn-helix transcriptional regulator</fullName>
    </submittedName>
</protein>
<dbReference type="PROSITE" id="PS50943">
    <property type="entry name" value="HTH_CROC1"/>
    <property type="match status" value="1"/>
</dbReference>
<dbReference type="Proteomes" id="UP001233264">
    <property type="component" value="Plasmid pSkuCCBAU71714a"/>
</dbReference>
<dbReference type="InterPro" id="IPR010982">
    <property type="entry name" value="Lambda_DNA-bd_dom_sf"/>
</dbReference>
<sequence length="263" mass="30155">MSNTFSEKLRSLCAHYRSISEVCRMLGLNRQQFDRYLTGRVRPSQHNLQRIATAFGVDINELIDPAREIRPPARLKEASGRDRMNSLIDRAFPGDLKRLRTMLGYYHTHFLIPSDRDEVTRSLVYLYEREGRVCSKTIERTGPHEEVQEILKYEGMATFLGNCIFLLEFEILSADTIVESILYPSYRKSLDILTGLTFGMTSQVYRQPFASPIAWKYLGRTVDVKEQLGACGSYNRNDVRIDPRIRKYLNAAGLSGTLSLAPM</sequence>